<reference evidence="1 2" key="1">
    <citation type="submission" date="2011-07" db="EMBL/GenBank/DDBJ databases">
        <authorList>
            <person name="Coyne R."/>
            <person name="Brami D."/>
            <person name="Johnson J."/>
            <person name="Hostetler J."/>
            <person name="Hannick L."/>
            <person name="Clark T."/>
            <person name="Cassidy-Hanley D."/>
            <person name="Inman J."/>
        </authorList>
    </citation>
    <scope>NUCLEOTIDE SEQUENCE [LARGE SCALE GENOMIC DNA]</scope>
    <source>
        <strain evidence="1 2">G5</strain>
    </source>
</reference>
<proteinExistence type="predicted"/>
<dbReference type="OMA" id="NISMVND"/>
<dbReference type="InParanoid" id="G0R0G4"/>
<dbReference type="Proteomes" id="UP000008983">
    <property type="component" value="Unassembled WGS sequence"/>
</dbReference>
<evidence type="ECO:0000313" key="2">
    <source>
        <dbReference type="Proteomes" id="UP000008983"/>
    </source>
</evidence>
<dbReference type="eggNOG" id="ENOG502SSFZ">
    <property type="taxonomic scope" value="Eukaryota"/>
</dbReference>
<protein>
    <submittedName>
        <fullName evidence="1">IQ calmodulin-binding motif family protein, putative</fullName>
    </submittedName>
</protein>
<evidence type="ECO:0000313" key="1">
    <source>
        <dbReference type="EMBL" id="EGR29043.1"/>
    </source>
</evidence>
<dbReference type="STRING" id="857967.G0R0G4"/>
<keyword evidence="2" id="KW-1185">Reference proteome</keyword>
<sequence>MIIQQVKFIIILFYFQHKIKKKENYKQIFINNLNNPFGFAPYKRLKLIHGYDSFIENSTLDENEDYITLPFVLSEDLFIEFEQNIIVKQIYKYVCFFQKKQNKGNGESEKEQIVKEFEHIHNKAIFDTFNEALNIFRPFYTLGGQPYLWSTSEKNLLFKKINENDLFQIIDKSNCKVIEWSTSLCGLINEEEISRNIPHQDENGKPPSLHVLLENITSSNEYLAQVREEKLSKMLLTEIFENEYRWQLYEDEKAEVTMELSDLVFEEIIENIIYELQNTL</sequence>
<name>G0R0G4_ICHMU</name>
<dbReference type="AlphaFoldDB" id="G0R0G4"/>
<dbReference type="EMBL" id="GL984193">
    <property type="protein sequence ID" value="EGR29043.1"/>
    <property type="molecule type" value="Genomic_DNA"/>
</dbReference>
<dbReference type="GeneID" id="14905135"/>
<gene>
    <name evidence="1" type="ORF">IMG5_164560</name>
</gene>
<accession>G0R0G4</accession>
<dbReference type="OrthoDB" id="311970at2759"/>
<dbReference type="RefSeq" id="XP_004030279.1">
    <property type="nucleotide sequence ID" value="XM_004030231.1"/>
</dbReference>
<organism evidence="1 2">
    <name type="scientific">Ichthyophthirius multifiliis</name>
    <name type="common">White spot disease agent</name>
    <name type="synonym">Ich</name>
    <dbReference type="NCBI Taxonomy" id="5932"/>
    <lineage>
        <taxon>Eukaryota</taxon>
        <taxon>Sar</taxon>
        <taxon>Alveolata</taxon>
        <taxon>Ciliophora</taxon>
        <taxon>Intramacronucleata</taxon>
        <taxon>Oligohymenophorea</taxon>
        <taxon>Hymenostomatida</taxon>
        <taxon>Ophryoglenina</taxon>
        <taxon>Ichthyophthirius</taxon>
    </lineage>
</organism>